<evidence type="ECO:0000313" key="2">
    <source>
        <dbReference type="EMBL" id="KIQ66214.1"/>
    </source>
</evidence>
<reference evidence="2 3" key="1">
    <citation type="submission" date="2015-02" db="EMBL/GenBank/DDBJ databases">
        <title>Draft genome sequence of Kitasatospora griseola MF730-N6, a bafilomycin, terpentecin and satosporin producer.</title>
        <authorList>
            <person name="Arens J.C."/>
            <person name="Haltli B."/>
            <person name="Kerr R.G."/>
        </authorList>
    </citation>
    <scope>NUCLEOTIDE SEQUENCE [LARGE SCALE GENOMIC DNA]</scope>
    <source>
        <strain evidence="2 3">MF730-N6</strain>
    </source>
</reference>
<dbReference type="EMBL" id="JXZB01000001">
    <property type="protein sequence ID" value="KIQ66214.1"/>
    <property type="molecule type" value="Genomic_DNA"/>
</dbReference>
<sequence length="176" mass="20154">MNRLNEGRKTRHLVLHDYGMGGLWWWVWAGSAEEIVEACAEVEVVTEPDLVKRVETWSVAELHLDDPEPNPLTSLRAKRDAQRGQPGFGALVGRDRVYLRSPEGEDGEVYLDELGPDGRRVRQIELRADGDAIRTTAEDWLFNPPSDLYDPQYAALEIGRDEFEDAWRRARREPAE</sequence>
<dbReference type="PATRIC" id="fig|2064.6.peg.127"/>
<dbReference type="RefSeq" id="WP_200895315.1">
    <property type="nucleotide sequence ID" value="NZ_JXZB01000001.1"/>
</dbReference>
<organism evidence="2 3">
    <name type="scientific">Kitasatospora griseola</name>
    <name type="common">Streptomyces griseolosporeus</name>
    <dbReference type="NCBI Taxonomy" id="2064"/>
    <lineage>
        <taxon>Bacteria</taxon>
        <taxon>Bacillati</taxon>
        <taxon>Actinomycetota</taxon>
        <taxon>Actinomycetes</taxon>
        <taxon>Kitasatosporales</taxon>
        <taxon>Streptomycetaceae</taxon>
        <taxon>Kitasatospora</taxon>
    </lineage>
</organism>
<keyword evidence="3" id="KW-1185">Reference proteome</keyword>
<feature type="region of interest" description="Disordered" evidence="1">
    <location>
        <begin position="68"/>
        <end position="87"/>
    </location>
</feature>
<proteinExistence type="predicted"/>
<dbReference type="STRING" id="2064.TR51_00550"/>
<dbReference type="Proteomes" id="UP000032066">
    <property type="component" value="Unassembled WGS sequence"/>
</dbReference>
<evidence type="ECO:0000313" key="3">
    <source>
        <dbReference type="Proteomes" id="UP000032066"/>
    </source>
</evidence>
<comment type="caution">
    <text evidence="2">The sequence shown here is derived from an EMBL/GenBank/DDBJ whole genome shotgun (WGS) entry which is preliminary data.</text>
</comment>
<dbReference type="AlphaFoldDB" id="A0A0D0PUM8"/>
<evidence type="ECO:0000256" key="1">
    <source>
        <dbReference type="SAM" id="MobiDB-lite"/>
    </source>
</evidence>
<name>A0A0D0PUM8_KITGR</name>
<protein>
    <submittedName>
        <fullName evidence="2">Uncharacterized protein</fullName>
    </submittedName>
</protein>
<gene>
    <name evidence="2" type="ORF">TR51_00550</name>
</gene>
<accession>A0A0D0PUM8</accession>